<protein>
    <submittedName>
        <fullName evidence="3">Putative aminotransferase aclI</fullName>
    </submittedName>
</protein>
<reference evidence="3" key="2">
    <citation type="submission" date="2020-03" db="EMBL/GenBank/DDBJ databases">
        <authorList>
            <person name="Fu F.-F."/>
            <person name="Chen J."/>
        </authorList>
    </citation>
    <scope>NUCLEOTIDE SEQUENCE</scope>
    <source>
        <strain evidence="3">Lc1</strain>
    </source>
</reference>
<dbReference type="InterPro" id="IPR050478">
    <property type="entry name" value="Ethylene_sulfur-biosynth"/>
</dbReference>
<comment type="caution">
    <text evidence="3">The sequence shown here is derived from an EMBL/GenBank/DDBJ whole genome shotgun (WGS) entry which is preliminary data.</text>
</comment>
<reference evidence="3" key="1">
    <citation type="journal article" date="2020" name="Phytopathology">
        <title>Genome sequence and comparative analysis of Colletotrichum gloeosporioides isolated from Liriodendron leaves.</title>
        <authorList>
            <person name="Fu F.F."/>
            <person name="Hao Z."/>
            <person name="Wang P."/>
            <person name="Lu Y."/>
            <person name="Xue L.J."/>
            <person name="Wei G."/>
            <person name="Tian Y."/>
            <person name="Baishi H."/>
            <person name="Xu H."/>
            <person name="Shi J."/>
            <person name="Cheng T."/>
            <person name="Wang G."/>
            <person name="Yi Y."/>
            <person name="Chen J."/>
        </authorList>
    </citation>
    <scope>NUCLEOTIDE SEQUENCE</scope>
    <source>
        <strain evidence="3">Lc1</strain>
    </source>
</reference>
<dbReference type="Pfam" id="PF00155">
    <property type="entry name" value="Aminotran_1_2"/>
    <property type="match status" value="2"/>
</dbReference>
<name>A0A8H4CQ22_COLGL</name>
<sequence>MDSGTFLSKRGKQYALPANKNKLLGILGDVWHPVNNPTGYFNMGVAENTLMQKELLEYITAKLTVDGAIFGYGDSFSRSHRLKDVLAAFLTQHFRAVRPIQAADLAITSGVSAAIEACAFTLGDVDDGVLLAQPFYKAFPYNLSNRAGLRPVFVSFLGEDPIGPHSAKQYEQALLGALEQGIKVKAMLLCNPHNPLGWCYPKGSVGRAATDLLEGACASRHTLVSYMKLCQKYNLHIISDEIYGLSCWENPETPEAPGFHSMLSINPHGIINSALDLGMNGFRLGFTSPKKLRLGHQAVKAG</sequence>
<dbReference type="InterPro" id="IPR015424">
    <property type="entry name" value="PyrdxlP-dep_Trfase"/>
</dbReference>
<evidence type="ECO:0000313" key="3">
    <source>
        <dbReference type="EMBL" id="KAF3808045.1"/>
    </source>
</evidence>
<keyword evidence="4" id="KW-1185">Reference proteome</keyword>
<dbReference type="AlphaFoldDB" id="A0A8H4CQ22"/>
<organism evidence="3 4">
    <name type="scientific">Colletotrichum gloeosporioides</name>
    <name type="common">Anthracnose fungus</name>
    <name type="synonym">Glomerella cingulata</name>
    <dbReference type="NCBI Taxonomy" id="474922"/>
    <lineage>
        <taxon>Eukaryota</taxon>
        <taxon>Fungi</taxon>
        <taxon>Dikarya</taxon>
        <taxon>Ascomycota</taxon>
        <taxon>Pezizomycotina</taxon>
        <taxon>Sordariomycetes</taxon>
        <taxon>Hypocreomycetidae</taxon>
        <taxon>Glomerellales</taxon>
        <taxon>Glomerellaceae</taxon>
        <taxon>Colletotrichum</taxon>
        <taxon>Colletotrichum gloeosporioides species complex</taxon>
    </lineage>
</organism>
<keyword evidence="1" id="KW-0663">Pyridoxal phosphate</keyword>
<dbReference type="GO" id="GO:0030170">
    <property type="term" value="F:pyridoxal phosphate binding"/>
    <property type="evidence" value="ECO:0007669"/>
    <property type="project" value="InterPro"/>
</dbReference>
<dbReference type="InterPro" id="IPR004839">
    <property type="entry name" value="Aminotransferase_I/II_large"/>
</dbReference>
<evidence type="ECO:0000313" key="4">
    <source>
        <dbReference type="Proteomes" id="UP000613401"/>
    </source>
</evidence>
<dbReference type="GO" id="GO:0006520">
    <property type="term" value="P:amino acid metabolic process"/>
    <property type="evidence" value="ECO:0007669"/>
    <property type="project" value="TreeGrafter"/>
</dbReference>
<feature type="domain" description="Aminotransferase class I/classII large" evidence="2">
    <location>
        <begin position="215"/>
        <end position="288"/>
    </location>
</feature>
<keyword evidence="3" id="KW-0032">Aminotransferase</keyword>
<keyword evidence="3" id="KW-0808">Transferase</keyword>
<dbReference type="Proteomes" id="UP000613401">
    <property type="component" value="Unassembled WGS sequence"/>
</dbReference>
<dbReference type="SUPFAM" id="SSF53383">
    <property type="entry name" value="PLP-dependent transferases"/>
    <property type="match status" value="1"/>
</dbReference>
<feature type="domain" description="Aminotransferase class I/classII large" evidence="2">
    <location>
        <begin position="64"/>
        <end position="202"/>
    </location>
</feature>
<evidence type="ECO:0000259" key="2">
    <source>
        <dbReference type="Pfam" id="PF00155"/>
    </source>
</evidence>
<dbReference type="GeneID" id="69019742"/>
<dbReference type="PANTHER" id="PTHR43795">
    <property type="entry name" value="BIFUNCTIONAL ASPARTATE AMINOTRANSFERASE AND GLUTAMATE/ASPARTATE-PREPHENATE AMINOTRANSFERASE-RELATED"/>
    <property type="match status" value="1"/>
</dbReference>
<dbReference type="GO" id="GO:0008483">
    <property type="term" value="F:transaminase activity"/>
    <property type="evidence" value="ECO:0007669"/>
    <property type="project" value="UniProtKB-KW"/>
</dbReference>
<accession>A0A8H4CQ22</accession>
<dbReference type="CDD" id="cd00609">
    <property type="entry name" value="AAT_like"/>
    <property type="match status" value="1"/>
</dbReference>
<dbReference type="InterPro" id="IPR015421">
    <property type="entry name" value="PyrdxlP-dep_Trfase_major"/>
</dbReference>
<evidence type="ECO:0000256" key="1">
    <source>
        <dbReference type="ARBA" id="ARBA00022898"/>
    </source>
</evidence>
<dbReference type="EMBL" id="WVTB01000024">
    <property type="protein sequence ID" value="KAF3808045.1"/>
    <property type="molecule type" value="Genomic_DNA"/>
</dbReference>
<proteinExistence type="predicted"/>
<dbReference type="PANTHER" id="PTHR43795:SF39">
    <property type="entry name" value="AMINOTRANSFERASE CLASS I_CLASSII DOMAIN-CONTAINING PROTEIN"/>
    <property type="match status" value="1"/>
</dbReference>
<dbReference type="RefSeq" id="XP_045267204.1">
    <property type="nucleotide sequence ID" value="XM_045412499.1"/>
</dbReference>
<dbReference type="Gene3D" id="3.40.640.10">
    <property type="entry name" value="Type I PLP-dependent aspartate aminotransferase-like (Major domain)"/>
    <property type="match status" value="1"/>
</dbReference>
<gene>
    <name evidence="3" type="ORF">GCG54_00012624</name>
</gene>